<evidence type="ECO:0000313" key="3">
    <source>
        <dbReference type="Proteomes" id="UP000187209"/>
    </source>
</evidence>
<keyword evidence="3" id="KW-1185">Reference proteome</keyword>
<organism evidence="2 3">
    <name type="scientific">Stentor coeruleus</name>
    <dbReference type="NCBI Taxonomy" id="5963"/>
    <lineage>
        <taxon>Eukaryota</taxon>
        <taxon>Sar</taxon>
        <taxon>Alveolata</taxon>
        <taxon>Ciliophora</taxon>
        <taxon>Postciliodesmatophora</taxon>
        <taxon>Heterotrichea</taxon>
        <taxon>Heterotrichida</taxon>
        <taxon>Stentoridae</taxon>
        <taxon>Stentor</taxon>
    </lineage>
</organism>
<comment type="caution">
    <text evidence="2">The sequence shown here is derived from an EMBL/GenBank/DDBJ whole genome shotgun (WGS) entry which is preliminary data.</text>
</comment>
<evidence type="ECO:0000256" key="1">
    <source>
        <dbReference type="SAM" id="MobiDB-lite"/>
    </source>
</evidence>
<dbReference type="EMBL" id="MPUH01000556">
    <property type="protein sequence ID" value="OMJ77788.1"/>
    <property type="molecule type" value="Genomic_DNA"/>
</dbReference>
<feature type="compositionally biased region" description="Basic and acidic residues" evidence="1">
    <location>
        <begin position="264"/>
        <end position="273"/>
    </location>
</feature>
<protein>
    <submittedName>
        <fullName evidence="2">Uncharacterized protein</fullName>
    </submittedName>
</protein>
<name>A0A1R2BM34_9CILI</name>
<reference evidence="2 3" key="1">
    <citation type="submission" date="2016-11" db="EMBL/GenBank/DDBJ databases">
        <title>The macronuclear genome of Stentor coeruleus: a giant cell with tiny introns.</title>
        <authorList>
            <person name="Slabodnick M."/>
            <person name="Ruby J.G."/>
            <person name="Reiff S.B."/>
            <person name="Swart E.C."/>
            <person name="Gosai S."/>
            <person name="Prabakaran S."/>
            <person name="Witkowska E."/>
            <person name="Larue G.E."/>
            <person name="Fisher S."/>
            <person name="Freeman R.M."/>
            <person name="Gunawardena J."/>
            <person name="Chu W."/>
            <person name="Stover N.A."/>
            <person name="Gregory B.D."/>
            <person name="Nowacki M."/>
            <person name="Derisi J."/>
            <person name="Roy S.W."/>
            <person name="Marshall W.F."/>
            <person name="Sood P."/>
        </authorList>
    </citation>
    <scope>NUCLEOTIDE SEQUENCE [LARGE SCALE GENOMIC DNA]</scope>
    <source>
        <strain evidence="2">WM001</strain>
    </source>
</reference>
<dbReference type="AlphaFoldDB" id="A0A1R2BM34"/>
<dbReference type="Proteomes" id="UP000187209">
    <property type="component" value="Unassembled WGS sequence"/>
</dbReference>
<feature type="region of interest" description="Disordered" evidence="1">
    <location>
        <begin position="239"/>
        <end position="273"/>
    </location>
</feature>
<sequence length="273" mass="32151">MGCSNTRESTRISDLKNECNKLMQENLNSLTVIEYLLLQSNRQSLALRMISLKKRTEEYYEIVTKYRNLWISKAKKDYDTSSDQRKPLECEKEQCNEKQELLHTKNTLHKTLDYLHKNWSENYSTMEEFKESIEKNIDILQKSTSLYGSYYIESKDVIKGEGKLEDADQFLYKSIKSVTVNLYKIPEKRVYYSPDIEFVKRPKGKLAKISNEDIICELKSFEDAYKLIPIAENEESNEIPNIDLESVSEKSYTSNDLSEDEETIRERLSYTQK</sequence>
<gene>
    <name evidence="2" type="ORF">SteCoe_22538</name>
</gene>
<evidence type="ECO:0000313" key="2">
    <source>
        <dbReference type="EMBL" id="OMJ77788.1"/>
    </source>
</evidence>
<accession>A0A1R2BM34</accession>
<proteinExistence type="predicted"/>